<dbReference type="PANTHER" id="PTHR11985">
    <property type="entry name" value="GLYCEROL-3-PHOSPHATE DEHYDROGENASE"/>
    <property type="match status" value="1"/>
</dbReference>
<protein>
    <submittedName>
        <fullName evidence="10">Glycerol-3-phosphate dehydrogenase</fullName>
    </submittedName>
</protein>
<name>A0A1I2LU12_9FLAO</name>
<dbReference type="AlphaFoldDB" id="A0A1I2LU12"/>
<dbReference type="PRINTS" id="PR01001">
    <property type="entry name" value="FADG3PDH"/>
</dbReference>
<evidence type="ECO:0000259" key="9">
    <source>
        <dbReference type="Pfam" id="PF16901"/>
    </source>
</evidence>
<evidence type="ECO:0000256" key="4">
    <source>
        <dbReference type="ARBA" id="ARBA00022798"/>
    </source>
</evidence>
<evidence type="ECO:0000256" key="2">
    <source>
        <dbReference type="ARBA" id="ARBA00007330"/>
    </source>
</evidence>
<proteinExistence type="inferred from homology"/>
<dbReference type="GO" id="GO:0046168">
    <property type="term" value="P:glycerol-3-phosphate catabolic process"/>
    <property type="evidence" value="ECO:0007669"/>
    <property type="project" value="TreeGrafter"/>
</dbReference>
<dbReference type="Proteomes" id="UP000199116">
    <property type="component" value="Unassembled WGS sequence"/>
</dbReference>
<evidence type="ECO:0000256" key="3">
    <source>
        <dbReference type="ARBA" id="ARBA00022630"/>
    </source>
</evidence>
<sequence>MKQNISQNRMKKTNTRENSDNDSFKRDHILSKLDLSKIWDVIIIGGGATGLGTALDASSRGLKTLLLEQADFANGTSSRSTKLVHGGVRYLAQGNLGLVMDALKERGLMIKNAPHLVKMLPFIIPSYKAWDKYYYGIGLKIYDWMAKSLRFQKTKFLNREETLSHLPNINKKNLNGGVLYFDGQFDDTRLAINLAQSAAEQGANLLNYFEVTELSKDENKKITGVKAKDIESGNVYNFKSKVVINATGVFVDNILKMNDSSKIPLVKASQGIHLVLDKSFMKSDHALMIPSTSDGRVLFALPWHDHLLVGTTDTPVEQHLLEPSALDSEIDFILNNLEEYLTRKPSKKDILSVFAGLRPLVQPNKDKGTKEISRDHKLTVSRSNLITITGGKWTTYRKMAEDTVDFAIETGNLKKSPSKTDHLKIHGATQKVTGNHLDIYGSDADLIMKLAEENPKLQERLNPEFPVLKAEVVWAAKYEMARTIEDFLARRTRLLFLDARAAIDAAEETAIIMADVLGKDSSWQNHQIKNFIKMAQNYLPEPYNPVNRKSQEIETK</sequence>
<dbReference type="InterPro" id="IPR036188">
    <property type="entry name" value="FAD/NAD-bd_sf"/>
</dbReference>
<feature type="domain" description="FAD dependent oxidoreductase" evidence="8">
    <location>
        <begin position="40"/>
        <end position="367"/>
    </location>
</feature>
<accession>A0A1I2LU12</accession>
<dbReference type="InterPro" id="IPR031656">
    <property type="entry name" value="DAO_C"/>
</dbReference>
<keyword evidence="11" id="KW-1185">Reference proteome</keyword>
<gene>
    <name evidence="10" type="ORF">SAMN04488033_11085</name>
</gene>
<dbReference type="PANTHER" id="PTHR11985:SF35">
    <property type="entry name" value="ANAEROBIC GLYCEROL-3-PHOSPHATE DEHYDROGENASE SUBUNIT A"/>
    <property type="match status" value="1"/>
</dbReference>
<comment type="cofactor">
    <cofactor evidence="1">
        <name>FAD</name>
        <dbReference type="ChEBI" id="CHEBI:57692"/>
    </cofactor>
</comment>
<feature type="domain" description="Alpha-glycerophosphate oxidase C-terminal" evidence="9">
    <location>
        <begin position="386"/>
        <end position="521"/>
    </location>
</feature>
<keyword evidence="3" id="KW-0285">Flavoprotein</keyword>
<evidence type="ECO:0000313" key="11">
    <source>
        <dbReference type="Proteomes" id="UP000199116"/>
    </source>
</evidence>
<keyword evidence="5" id="KW-0274">FAD</keyword>
<dbReference type="Gene3D" id="1.10.8.870">
    <property type="entry name" value="Alpha-glycerophosphate oxidase, cap domain"/>
    <property type="match status" value="1"/>
</dbReference>
<reference evidence="11" key="1">
    <citation type="submission" date="2016-10" db="EMBL/GenBank/DDBJ databases">
        <authorList>
            <person name="Varghese N."/>
            <person name="Submissions S."/>
        </authorList>
    </citation>
    <scope>NUCLEOTIDE SEQUENCE [LARGE SCALE GENOMIC DNA]</scope>
    <source>
        <strain evidence="11">DSM 23515</strain>
    </source>
</reference>
<dbReference type="PROSITE" id="PS00978">
    <property type="entry name" value="FAD_G3PDH_2"/>
    <property type="match status" value="1"/>
</dbReference>
<feature type="compositionally biased region" description="Basic and acidic residues" evidence="7">
    <location>
        <begin position="14"/>
        <end position="23"/>
    </location>
</feature>
<dbReference type="Pfam" id="PF16901">
    <property type="entry name" value="DAO_C"/>
    <property type="match status" value="1"/>
</dbReference>
<evidence type="ECO:0000256" key="1">
    <source>
        <dbReference type="ARBA" id="ARBA00001974"/>
    </source>
</evidence>
<dbReference type="SUPFAM" id="SSF54373">
    <property type="entry name" value="FAD-linked reductases, C-terminal domain"/>
    <property type="match status" value="1"/>
</dbReference>
<evidence type="ECO:0000256" key="7">
    <source>
        <dbReference type="SAM" id="MobiDB-lite"/>
    </source>
</evidence>
<dbReference type="EMBL" id="FOOH01000010">
    <property type="protein sequence ID" value="SFF82725.1"/>
    <property type="molecule type" value="Genomic_DNA"/>
</dbReference>
<evidence type="ECO:0000313" key="10">
    <source>
        <dbReference type="EMBL" id="SFF82725.1"/>
    </source>
</evidence>
<feature type="region of interest" description="Disordered" evidence="7">
    <location>
        <begin position="1"/>
        <end position="23"/>
    </location>
</feature>
<organism evidence="10 11">
    <name type="scientific">Salegentibacter agarivorans</name>
    <dbReference type="NCBI Taxonomy" id="345907"/>
    <lineage>
        <taxon>Bacteria</taxon>
        <taxon>Pseudomonadati</taxon>
        <taxon>Bacteroidota</taxon>
        <taxon>Flavobacteriia</taxon>
        <taxon>Flavobacteriales</taxon>
        <taxon>Flavobacteriaceae</taxon>
        <taxon>Salegentibacter</taxon>
    </lineage>
</organism>
<dbReference type="InterPro" id="IPR006076">
    <property type="entry name" value="FAD-dep_OxRdtase"/>
</dbReference>
<evidence type="ECO:0000256" key="5">
    <source>
        <dbReference type="ARBA" id="ARBA00022827"/>
    </source>
</evidence>
<dbReference type="InterPro" id="IPR038299">
    <property type="entry name" value="DAO_C_sf"/>
</dbReference>
<evidence type="ECO:0000256" key="6">
    <source>
        <dbReference type="ARBA" id="ARBA00023002"/>
    </source>
</evidence>
<dbReference type="Gene3D" id="3.50.50.60">
    <property type="entry name" value="FAD/NAD(P)-binding domain"/>
    <property type="match status" value="1"/>
</dbReference>
<dbReference type="GO" id="GO:0004368">
    <property type="term" value="F:glycerol-3-phosphate dehydrogenase (quinone) activity"/>
    <property type="evidence" value="ECO:0007669"/>
    <property type="project" value="InterPro"/>
</dbReference>
<keyword evidence="6" id="KW-0560">Oxidoreductase</keyword>
<dbReference type="SUPFAM" id="SSF51905">
    <property type="entry name" value="FAD/NAD(P)-binding domain"/>
    <property type="match status" value="1"/>
</dbReference>
<comment type="similarity">
    <text evidence="2">Belongs to the FAD-dependent glycerol-3-phosphate dehydrogenase family.</text>
</comment>
<dbReference type="GO" id="GO:0006071">
    <property type="term" value="P:glycerol metabolic process"/>
    <property type="evidence" value="ECO:0007669"/>
    <property type="project" value="UniProtKB-KW"/>
</dbReference>
<evidence type="ECO:0000259" key="8">
    <source>
        <dbReference type="Pfam" id="PF01266"/>
    </source>
</evidence>
<dbReference type="InterPro" id="IPR000447">
    <property type="entry name" value="G3P_DH_FAD-dep"/>
</dbReference>
<dbReference type="Gene3D" id="3.30.9.10">
    <property type="entry name" value="D-Amino Acid Oxidase, subunit A, domain 2"/>
    <property type="match status" value="1"/>
</dbReference>
<dbReference type="Pfam" id="PF01266">
    <property type="entry name" value="DAO"/>
    <property type="match status" value="1"/>
</dbReference>
<keyword evidence="4" id="KW-0319">Glycerol metabolism</keyword>